<feature type="transmembrane region" description="Helical" evidence="7">
    <location>
        <begin position="194"/>
        <end position="213"/>
    </location>
</feature>
<comment type="caution">
    <text evidence="9">The sequence shown here is derived from an EMBL/GenBank/DDBJ whole genome shotgun (WGS) entry which is preliminary data.</text>
</comment>
<feature type="domain" description="Major facilitator superfamily (MFS) profile" evidence="8">
    <location>
        <begin position="8"/>
        <end position="507"/>
    </location>
</feature>
<dbReference type="InterPro" id="IPR011701">
    <property type="entry name" value="MFS"/>
</dbReference>
<dbReference type="GO" id="GO:0005886">
    <property type="term" value="C:plasma membrane"/>
    <property type="evidence" value="ECO:0007669"/>
    <property type="project" value="UniProtKB-SubCell"/>
</dbReference>
<feature type="transmembrane region" description="Helical" evidence="7">
    <location>
        <begin position="163"/>
        <end position="182"/>
    </location>
</feature>
<reference evidence="9" key="1">
    <citation type="submission" date="2023-04" db="EMBL/GenBank/DDBJ databases">
        <title>Genome Encyclopedia of Bacteria and Archaea VI: Functional Genomics of Type Strains.</title>
        <authorList>
            <person name="Whitman W."/>
        </authorList>
    </citation>
    <scope>NUCLEOTIDE SEQUENCE</scope>
    <source>
        <strain evidence="9">Enz.4-51</strain>
    </source>
</reference>
<feature type="transmembrane region" description="Helical" evidence="7">
    <location>
        <begin position="298"/>
        <end position="317"/>
    </location>
</feature>
<evidence type="ECO:0000256" key="5">
    <source>
        <dbReference type="ARBA" id="ARBA00022989"/>
    </source>
</evidence>
<comment type="subcellular location">
    <subcellularLocation>
        <location evidence="1">Cell membrane</location>
        <topology evidence="1">Multi-pass membrane protein</topology>
    </subcellularLocation>
</comment>
<feature type="transmembrane region" description="Helical" evidence="7">
    <location>
        <begin position="329"/>
        <end position="349"/>
    </location>
</feature>
<gene>
    <name evidence="9" type="ORF">M2127_001163</name>
</gene>
<dbReference type="GO" id="GO:0022857">
    <property type="term" value="F:transmembrane transporter activity"/>
    <property type="evidence" value="ECO:0007669"/>
    <property type="project" value="InterPro"/>
</dbReference>
<feature type="transmembrane region" description="Helical" evidence="7">
    <location>
        <begin position="43"/>
        <end position="61"/>
    </location>
</feature>
<feature type="transmembrane region" description="Helical" evidence="7">
    <location>
        <begin position="73"/>
        <end position="92"/>
    </location>
</feature>
<dbReference type="EMBL" id="JARXYA010000005">
    <property type="protein sequence ID" value="MDH6503859.1"/>
    <property type="molecule type" value="Genomic_DNA"/>
</dbReference>
<keyword evidence="2" id="KW-0813">Transport</keyword>
<keyword evidence="6 7" id="KW-0472">Membrane</keyword>
<evidence type="ECO:0000313" key="10">
    <source>
        <dbReference type="Proteomes" id="UP001161160"/>
    </source>
</evidence>
<dbReference type="Gene3D" id="1.20.1720.10">
    <property type="entry name" value="Multidrug resistance protein D"/>
    <property type="match status" value="1"/>
</dbReference>
<dbReference type="PROSITE" id="PS50850">
    <property type="entry name" value="MFS"/>
    <property type="match status" value="1"/>
</dbReference>
<sequence length="524" mass="56173">MKQHPATAMLGISLVIMLIALDQTVVGTALPSIVADLKGYSLYPWIAAVYLLTNAIFIPIIGRLGDIHGRKPFLIGAIALFSIASMLCGIAGSMMQLVFARALQGAGGGMLVGSAFASVPDLFPDLKERVRWQVMLSSAFGIASAVGPALGGVLTEHFGWRSVFYVNLPIGILALVMVWRYLPLIIHHQEERSGLDWLGVALLVATLFALLLTSELGASLGFLNPTLWALMAASLIFAYLFYRHQIQSQQPILPPHLLEHATVQLLSILSFLSGLMLFILVFYMPLLLQAGLSLSPKTAGGMVTPILFGITVGSIINGRVIMRIKRTRYVYCAGVACLLGGLFMLTQAGQETASIYLLTAFSLCGFGFGFQIPNLTLQMQSAVARADLGSSSALVQTLRTVGSMFGASIGGLVVNLSFNHAISAHLNQLGISDSRVSSLFQTPQILIRVSDQLQLQALAASLHLNGAELIEQGRLYLINGIHHALWLASGIAIVAIYVGLKLPNITNPHANVSDTLAETPDDYL</sequence>
<evidence type="ECO:0000256" key="2">
    <source>
        <dbReference type="ARBA" id="ARBA00022448"/>
    </source>
</evidence>
<dbReference type="FunFam" id="1.20.1720.10:FF:000004">
    <property type="entry name" value="EmrB/QacA family drug resistance transporter"/>
    <property type="match status" value="1"/>
</dbReference>
<keyword evidence="10" id="KW-1185">Reference proteome</keyword>
<proteinExistence type="predicted"/>
<keyword evidence="4 7" id="KW-0812">Transmembrane</keyword>
<dbReference type="InterPro" id="IPR020846">
    <property type="entry name" value="MFS_dom"/>
</dbReference>
<evidence type="ECO:0000256" key="1">
    <source>
        <dbReference type="ARBA" id="ARBA00004651"/>
    </source>
</evidence>
<dbReference type="Proteomes" id="UP001161160">
    <property type="component" value="Unassembled WGS sequence"/>
</dbReference>
<evidence type="ECO:0000256" key="7">
    <source>
        <dbReference type="SAM" id="Phobius"/>
    </source>
</evidence>
<feature type="transmembrane region" description="Helical" evidence="7">
    <location>
        <begin position="132"/>
        <end position="151"/>
    </location>
</feature>
<dbReference type="RefSeq" id="WP_280756712.1">
    <property type="nucleotide sequence ID" value="NZ_JARXXW010000004.1"/>
</dbReference>
<evidence type="ECO:0000313" key="9">
    <source>
        <dbReference type="EMBL" id="MDH6503859.1"/>
    </source>
</evidence>
<feature type="transmembrane region" description="Helical" evidence="7">
    <location>
        <begin position="225"/>
        <end position="242"/>
    </location>
</feature>
<name>A0AA43S4U2_9BURK</name>
<feature type="transmembrane region" description="Helical" evidence="7">
    <location>
        <begin position="355"/>
        <end position="377"/>
    </location>
</feature>
<accession>A0AA43S4U2</accession>
<dbReference type="Pfam" id="PF07690">
    <property type="entry name" value="MFS_1"/>
    <property type="match status" value="2"/>
</dbReference>
<dbReference type="SUPFAM" id="SSF103473">
    <property type="entry name" value="MFS general substrate transporter"/>
    <property type="match status" value="1"/>
</dbReference>
<keyword evidence="3" id="KW-1003">Cell membrane</keyword>
<evidence type="ECO:0000256" key="4">
    <source>
        <dbReference type="ARBA" id="ARBA00022692"/>
    </source>
</evidence>
<feature type="transmembrane region" description="Helical" evidence="7">
    <location>
        <begin position="98"/>
        <end position="120"/>
    </location>
</feature>
<feature type="transmembrane region" description="Helical" evidence="7">
    <location>
        <begin position="263"/>
        <end position="286"/>
    </location>
</feature>
<dbReference type="PANTHER" id="PTHR23501:SF197">
    <property type="entry name" value="COMD"/>
    <property type="match status" value="1"/>
</dbReference>
<keyword evidence="5 7" id="KW-1133">Transmembrane helix</keyword>
<dbReference type="PANTHER" id="PTHR23501">
    <property type="entry name" value="MAJOR FACILITATOR SUPERFAMILY"/>
    <property type="match status" value="1"/>
</dbReference>
<evidence type="ECO:0000256" key="3">
    <source>
        <dbReference type="ARBA" id="ARBA00022475"/>
    </source>
</evidence>
<feature type="transmembrane region" description="Helical" evidence="7">
    <location>
        <begin position="481"/>
        <end position="500"/>
    </location>
</feature>
<organism evidence="9 10">
    <name type="scientific">Polynucleobacter sphagniphilus</name>
    <dbReference type="NCBI Taxonomy" id="1743169"/>
    <lineage>
        <taxon>Bacteria</taxon>
        <taxon>Pseudomonadati</taxon>
        <taxon>Pseudomonadota</taxon>
        <taxon>Betaproteobacteria</taxon>
        <taxon>Burkholderiales</taxon>
        <taxon>Burkholderiaceae</taxon>
        <taxon>Polynucleobacter</taxon>
    </lineage>
</organism>
<evidence type="ECO:0000259" key="8">
    <source>
        <dbReference type="PROSITE" id="PS50850"/>
    </source>
</evidence>
<evidence type="ECO:0000256" key="6">
    <source>
        <dbReference type="ARBA" id="ARBA00023136"/>
    </source>
</evidence>
<dbReference type="AlphaFoldDB" id="A0AA43S4U2"/>
<dbReference type="InterPro" id="IPR036259">
    <property type="entry name" value="MFS_trans_sf"/>
</dbReference>
<dbReference type="Gene3D" id="1.20.1250.20">
    <property type="entry name" value="MFS general substrate transporter like domains"/>
    <property type="match status" value="1"/>
</dbReference>
<protein>
    <submittedName>
        <fullName evidence="9">EmrB/QacA subfamily drug resistance transporter</fullName>
    </submittedName>
</protein>